<dbReference type="InterPro" id="IPR036378">
    <property type="entry name" value="FAS1_dom_sf"/>
</dbReference>
<proteinExistence type="inferred from homology"/>
<keyword evidence="8" id="KW-0325">Glycoprotein</keyword>
<keyword evidence="6" id="KW-0654">Proteoglycan</keyword>
<comment type="similarity">
    <text evidence="2">Belongs to the fasciclin-like AGP family.</text>
</comment>
<evidence type="ECO:0000256" key="1">
    <source>
        <dbReference type="ARBA" id="ARBA00004609"/>
    </source>
</evidence>
<dbReference type="InterPro" id="IPR033254">
    <property type="entry name" value="Plant_FLA"/>
</dbReference>
<dbReference type="SUPFAM" id="SSF82153">
    <property type="entry name" value="FAS1 domain"/>
    <property type="match status" value="1"/>
</dbReference>
<dbReference type="GO" id="GO:0098552">
    <property type="term" value="C:side of membrane"/>
    <property type="evidence" value="ECO:0007669"/>
    <property type="project" value="UniProtKB-KW"/>
</dbReference>
<evidence type="ECO:0000256" key="3">
    <source>
        <dbReference type="ARBA" id="ARBA00022475"/>
    </source>
</evidence>
<evidence type="ECO:0000256" key="12">
    <source>
        <dbReference type="SAM" id="SignalP"/>
    </source>
</evidence>
<evidence type="ECO:0000256" key="5">
    <source>
        <dbReference type="ARBA" id="ARBA00022729"/>
    </source>
</evidence>
<dbReference type="Proteomes" id="UP001634007">
    <property type="component" value="Unassembled WGS sequence"/>
</dbReference>
<dbReference type="Gene3D" id="2.30.180.10">
    <property type="entry name" value="FAS1 domain"/>
    <property type="match status" value="1"/>
</dbReference>
<dbReference type="PANTHER" id="PTHR32382:SF6">
    <property type="entry name" value="FASCICLIN-LIKE ARABINOGALACTAN PROTEIN 14"/>
    <property type="match status" value="1"/>
</dbReference>
<organism evidence="13 14">
    <name type="scientific">Eucalyptus globulus</name>
    <name type="common">Tasmanian blue gum</name>
    <dbReference type="NCBI Taxonomy" id="34317"/>
    <lineage>
        <taxon>Eukaryota</taxon>
        <taxon>Viridiplantae</taxon>
        <taxon>Streptophyta</taxon>
        <taxon>Embryophyta</taxon>
        <taxon>Tracheophyta</taxon>
        <taxon>Spermatophyta</taxon>
        <taxon>Magnoliopsida</taxon>
        <taxon>eudicotyledons</taxon>
        <taxon>Gunneridae</taxon>
        <taxon>Pentapetalae</taxon>
        <taxon>rosids</taxon>
        <taxon>malvids</taxon>
        <taxon>Myrtales</taxon>
        <taxon>Myrtaceae</taxon>
        <taxon>Myrtoideae</taxon>
        <taxon>Eucalypteae</taxon>
        <taxon>Eucalyptus</taxon>
    </lineage>
</organism>
<keyword evidence="14" id="KW-1185">Reference proteome</keyword>
<evidence type="ECO:0000256" key="6">
    <source>
        <dbReference type="ARBA" id="ARBA00022974"/>
    </source>
</evidence>
<evidence type="ECO:0000256" key="7">
    <source>
        <dbReference type="ARBA" id="ARBA00023136"/>
    </source>
</evidence>
<dbReference type="GO" id="GO:0005886">
    <property type="term" value="C:plasma membrane"/>
    <property type="evidence" value="ECO:0007669"/>
    <property type="project" value="UniProtKB-SubCell"/>
</dbReference>
<feature type="region of interest" description="Disordered" evidence="11">
    <location>
        <begin position="172"/>
        <end position="322"/>
    </location>
</feature>
<sequence length="340" mass="33274">MSLNSLHSLLFLFFLLPSSATAFNITNILSKYPEFSTFNNDLTLSQVASAINARQSITVLAVDNSGMSALSGKPAETVKDILSLLVVLDYYDPQKLQQLPNKTAILTTLLQASGRAVGLQGFLNVTSSSGGGIAFGSAVQGSSVHANLVKSVTSQPFNISVLQISSAIVPPNMGKTNSSSGSNSTSSPPSPAPASPSPGKSPVPASSPTMSPGAAPPKSGKAPTPAAAATPPSNGSGATPPAASPSDAAAGGSPTSANAPATEAPVGSPPMPAGGVANGPAGAGAGADGPAGANGPAADDPAADAPGGNKSGAPRDYGVGRAGGVGLFATMTWYLALKTW</sequence>
<comment type="caution">
    <text evidence="13">The sequence shown here is derived from an EMBL/GenBank/DDBJ whole genome shotgun (WGS) entry which is preliminary data.</text>
</comment>
<evidence type="ECO:0000256" key="11">
    <source>
        <dbReference type="SAM" id="MobiDB-lite"/>
    </source>
</evidence>
<comment type="function">
    <text evidence="10">May be a cell surface adhesion protein.</text>
</comment>
<keyword evidence="5 12" id="KW-0732">Signal</keyword>
<name>A0ABD3J120_EUCGL</name>
<accession>A0ABD3J120</accession>
<keyword evidence="4" id="KW-0336">GPI-anchor</keyword>
<dbReference type="PANTHER" id="PTHR32382">
    <property type="entry name" value="FASCICLIN-LIKE ARABINOGALACTAN PROTEIN"/>
    <property type="match status" value="1"/>
</dbReference>
<evidence type="ECO:0000256" key="9">
    <source>
        <dbReference type="ARBA" id="ARBA00023288"/>
    </source>
</evidence>
<evidence type="ECO:0000256" key="2">
    <source>
        <dbReference type="ARBA" id="ARBA00007843"/>
    </source>
</evidence>
<evidence type="ECO:0000313" key="13">
    <source>
        <dbReference type="EMBL" id="KAL3721186.1"/>
    </source>
</evidence>
<feature type="chain" id="PRO_5044835239" evidence="12">
    <location>
        <begin position="23"/>
        <end position="340"/>
    </location>
</feature>
<dbReference type="FunFam" id="2.30.180.10:FF:000015">
    <property type="entry name" value="Fasciclin-like arabinogalactan protein 3"/>
    <property type="match status" value="1"/>
</dbReference>
<keyword evidence="3" id="KW-1003">Cell membrane</keyword>
<feature type="compositionally biased region" description="Low complexity" evidence="11">
    <location>
        <begin position="175"/>
        <end position="187"/>
    </location>
</feature>
<keyword evidence="7" id="KW-0472">Membrane</keyword>
<dbReference type="EMBL" id="JBJKBG010000010">
    <property type="protein sequence ID" value="KAL3721186.1"/>
    <property type="molecule type" value="Genomic_DNA"/>
</dbReference>
<evidence type="ECO:0000256" key="10">
    <source>
        <dbReference type="ARBA" id="ARBA00024686"/>
    </source>
</evidence>
<feature type="compositionally biased region" description="Low complexity" evidence="11">
    <location>
        <begin position="290"/>
        <end position="308"/>
    </location>
</feature>
<evidence type="ECO:0000313" key="14">
    <source>
        <dbReference type="Proteomes" id="UP001634007"/>
    </source>
</evidence>
<comment type="subcellular location">
    <subcellularLocation>
        <location evidence="1">Cell membrane</location>
        <topology evidence="1">Lipid-anchor</topology>
        <topology evidence="1">GPI-anchor</topology>
    </subcellularLocation>
</comment>
<gene>
    <name evidence="13" type="ORF">ACJRO7_005928</name>
</gene>
<evidence type="ECO:0000256" key="8">
    <source>
        <dbReference type="ARBA" id="ARBA00023180"/>
    </source>
</evidence>
<evidence type="ECO:0000256" key="4">
    <source>
        <dbReference type="ARBA" id="ARBA00022622"/>
    </source>
</evidence>
<dbReference type="AlphaFoldDB" id="A0ABD3J120"/>
<reference evidence="13 14" key="1">
    <citation type="submission" date="2024-11" db="EMBL/GenBank/DDBJ databases">
        <title>Chromosome-level genome assembly of Eucalyptus globulus Labill. provides insights into its genome evolution.</title>
        <authorList>
            <person name="Li X."/>
        </authorList>
    </citation>
    <scope>NUCLEOTIDE SEQUENCE [LARGE SCALE GENOMIC DNA]</scope>
    <source>
        <strain evidence="13">CL2024</strain>
        <tissue evidence="13">Fresh tender leaves</tissue>
    </source>
</reference>
<feature type="compositionally biased region" description="Pro residues" evidence="11">
    <location>
        <begin position="188"/>
        <end position="201"/>
    </location>
</feature>
<protein>
    <submittedName>
        <fullName evidence="13">Uncharacterized protein</fullName>
    </submittedName>
</protein>
<feature type="compositionally biased region" description="Low complexity" evidence="11">
    <location>
        <begin position="202"/>
        <end position="257"/>
    </location>
</feature>
<feature type="signal peptide" evidence="12">
    <location>
        <begin position="1"/>
        <end position="22"/>
    </location>
</feature>
<keyword evidence="9" id="KW-0449">Lipoprotein</keyword>